<protein>
    <submittedName>
        <fullName evidence="1">Uncharacterized protein</fullName>
    </submittedName>
</protein>
<dbReference type="RefSeq" id="WP_377512106.1">
    <property type="nucleotide sequence ID" value="NZ_JBHSQS010000008.1"/>
</dbReference>
<dbReference type="EMBL" id="JBHSQS010000008">
    <property type="protein sequence ID" value="MFC5924786.1"/>
    <property type="molecule type" value="Genomic_DNA"/>
</dbReference>
<proteinExistence type="predicted"/>
<reference evidence="2" key="1">
    <citation type="journal article" date="2019" name="Int. J. Syst. Evol. Microbiol.">
        <title>The Global Catalogue of Microorganisms (GCM) 10K type strain sequencing project: providing services to taxonomists for standard genome sequencing and annotation.</title>
        <authorList>
            <consortium name="The Broad Institute Genomics Platform"/>
            <consortium name="The Broad Institute Genome Sequencing Center for Infectious Disease"/>
            <person name="Wu L."/>
            <person name="Ma J."/>
        </authorList>
    </citation>
    <scope>NUCLEOTIDE SEQUENCE [LARGE SCALE GENOMIC DNA]</scope>
    <source>
        <strain evidence="2">CGMCC 4.7144</strain>
    </source>
</reference>
<dbReference type="Proteomes" id="UP001596226">
    <property type="component" value="Unassembled WGS sequence"/>
</dbReference>
<organism evidence="1 2">
    <name type="scientific">Micromonospora vulcania</name>
    <dbReference type="NCBI Taxonomy" id="1441873"/>
    <lineage>
        <taxon>Bacteria</taxon>
        <taxon>Bacillati</taxon>
        <taxon>Actinomycetota</taxon>
        <taxon>Actinomycetes</taxon>
        <taxon>Micromonosporales</taxon>
        <taxon>Micromonosporaceae</taxon>
        <taxon>Micromonospora</taxon>
    </lineage>
</organism>
<evidence type="ECO:0000313" key="1">
    <source>
        <dbReference type="EMBL" id="MFC5924786.1"/>
    </source>
</evidence>
<name>A0ABW1H663_9ACTN</name>
<evidence type="ECO:0000313" key="2">
    <source>
        <dbReference type="Proteomes" id="UP001596226"/>
    </source>
</evidence>
<sequence length="152" mass="16285">MGVLVTLAALAVLSACSPAEKPVIALRVVDGQPTVVLAECAVFSAKRIAVFTTKLTPTAKWAIERDGGEEPGTVTLLQPPPGWRVLEQSLVAFEPDIEYSVAAHGDRNDAETVRFTLAEVTRLGPEQVLVGSGDERKAITETAFRERAKKVC</sequence>
<comment type="caution">
    <text evidence="1">The sequence shown here is derived from an EMBL/GenBank/DDBJ whole genome shotgun (WGS) entry which is preliminary data.</text>
</comment>
<gene>
    <name evidence="1" type="ORF">ACFQGL_15690</name>
</gene>
<keyword evidence="2" id="KW-1185">Reference proteome</keyword>
<accession>A0ABW1H663</accession>